<evidence type="ECO:0000313" key="3">
    <source>
        <dbReference type="Proteomes" id="UP000584374"/>
    </source>
</evidence>
<dbReference type="Proteomes" id="UP000584374">
    <property type="component" value="Unassembled WGS sequence"/>
</dbReference>
<comment type="caution">
    <text evidence="2">The sequence shown here is derived from an EMBL/GenBank/DDBJ whole genome shotgun (WGS) entry which is preliminary data.</text>
</comment>
<gene>
    <name evidence="2" type="ORF">BJ970_006610</name>
</gene>
<dbReference type="AlphaFoldDB" id="A0A840QFZ6"/>
<sequence length="93" mass="8665">MFDTTQPLSTADLVDQRIEFLPARTVLTTFPWNGGGFVINGGDGGNGGGTGGGTGGGQGGNGGTFGHGGPGGNGIGGNGFGGNGIGGPGGPVF</sequence>
<reference evidence="2 3" key="1">
    <citation type="submission" date="2020-08" db="EMBL/GenBank/DDBJ databases">
        <title>Sequencing the genomes of 1000 actinobacteria strains.</title>
        <authorList>
            <person name="Klenk H.-P."/>
        </authorList>
    </citation>
    <scope>NUCLEOTIDE SEQUENCE [LARGE SCALE GENOMIC DNA]</scope>
    <source>
        <strain evidence="2 3">DSM 45584</strain>
    </source>
</reference>
<evidence type="ECO:0008006" key="4">
    <source>
        <dbReference type="Google" id="ProtNLM"/>
    </source>
</evidence>
<proteinExistence type="predicted"/>
<dbReference type="RefSeq" id="WP_312864570.1">
    <property type="nucleotide sequence ID" value="NZ_JACHIW010000002.1"/>
</dbReference>
<protein>
    <recommendedName>
        <fullName evidence="4">PE-PGRS family protein</fullName>
    </recommendedName>
</protein>
<feature type="region of interest" description="Disordered" evidence="1">
    <location>
        <begin position="41"/>
        <end position="93"/>
    </location>
</feature>
<accession>A0A840QFZ6</accession>
<organism evidence="2 3">
    <name type="scientific">Saccharopolyspora phatthalungensis</name>
    <dbReference type="NCBI Taxonomy" id="664693"/>
    <lineage>
        <taxon>Bacteria</taxon>
        <taxon>Bacillati</taxon>
        <taxon>Actinomycetota</taxon>
        <taxon>Actinomycetes</taxon>
        <taxon>Pseudonocardiales</taxon>
        <taxon>Pseudonocardiaceae</taxon>
        <taxon>Saccharopolyspora</taxon>
    </lineage>
</organism>
<evidence type="ECO:0000256" key="1">
    <source>
        <dbReference type="SAM" id="MobiDB-lite"/>
    </source>
</evidence>
<evidence type="ECO:0000313" key="2">
    <source>
        <dbReference type="EMBL" id="MBB5159011.1"/>
    </source>
</evidence>
<name>A0A840QFZ6_9PSEU</name>
<dbReference type="EMBL" id="JACHIW010000002">
    <property type="protein sequence ID" value="MBB5159011.1"/>
    <property type="molecule type" value="Genomic_DNA"/>
</dbReference>
<keyword evidence="3" id="KW-1185">Reference proteome</keyword>